<dbReference type="Gene3D" id="1.10.10.10">
    <property type="entry name" value="Winged helix-like DNA-binding domain superfamily/Winged helix DNA-binding domain"/>
    <property type="match status" value="2"/>
</dbReference>
<feature type="coiled-coil region" evidence="6">
    <location>
        <begin position="669"/>
        <end position="735"/>
    </location>
</feature>
<dbReference type="Pfam" id="PF00931">
    <property type="entry name" value="NB-ARC"/>
    <property type="match status" value="2"/>
</dbReference>
<keyword evidence="5" id="KW-0547">Nucleotide-binding</keyword>
<dbReference type="InterPro" id="IPR042197">
    <property type="entry name" value="Apaf_helical"/>
</dbReference>
<evidence type="ECO:0000313" key="9">
    <source>
        <dbReference type="EMBL" id="KZN11911.1"/>
    </source>
</evidence>
<feature type="coiled-coil region" evidence="6">
    <location>
        <begin position="32"/>
        <end position="98"/>
    </location>
</feature>
<dbReference type="GO" id="GO:0043531">
    <property type="term" value="F:ADP binding"/>
    <property type="evidence" value="ECO:0007669"/>
    <property type="project" value="InterPro"/>
</dbReference>
<dbReference type="PANTHER" id="PTHR33463">
    <property type="entry name" value="NB-ARC DOMAIN-CONTAINING PROTEIN-RELATED"/>
    <property type="match status" value="1"/>
</dbReference>
<keyword evidence="5" id="KW-0067">ATP-binding</keyword>
<keyword evidence="4" id="KW-0611">Plant defense</keyword>
<dbReference type="InterPro" id="IPR036388">
    <property type="entry name" value="WH-like_DNA-bd_sf"/>
</dbReference>
<evidence type="ECO:0000256" key="4">
    <source>
        <dbReference type="ARBA" id="ARBA00022821"/>
    </source>
</evidence>
<dbReference type="InterPro" id="IPR032675">
    <property type="entry name" value="LRR_dom_sf"/>
</dbReference>
<feature type="domain" description="AAA+ ATPase" evidence="8">
    <location>
        <begin position="180"/>
        <end position="311"/>
    </location>
</feature>
<dbReference type="SUPFAM" id="SSF52540">
    <property type="entry name" value="P-loop containing nucleoside triphosphate hydrolases"/>
    <property type="match status" value="2"/>
</dbReference>
<evidence type="ECO:0000256" key="7">
    <source>
        <dbReference type="SAM" id="MobiDB-lite"/>
    </source>
</evidence>
<gene>
    <name evidence="9" type="ORF">DCAR_004567</name>
</gene>
<evidence type="ECO:0000256" key="2">
    <source>
        <dbReference type="ARBA" id="ARBA00022614"/>
    </source>
</evidence>
<comment type="caution">
    <text evidence="9">The sequence shown here is derived from an EMBL/GenBank/DDBJ whole genome shotgun (WGS) entry which is preliminary data.</text>
</comment>
<organism evidence="9">
    <name type="scientific">Daucus carota subsp. sativus</name>
    <name type="common">Carrot</name>
    <dbReference type="NCBI Taxonomy" id="79200"/>
    <lineage>
        <taxon>Eukaryota</taxon>
        <taxon>Viridiplantae</taxon>
        <taxon>Streptophyta</taxon>
        <taxon>Embryophyta</taxon>
        <taxon>Tracheophyta</taxon>
        <taxon>Spermatophyta</taxon>
        <taxon>Magnoliopsida</taxon>
        <taxon>eudicotyledons</taxon>
        <taxon>Gunneridae</taxon>
        <taxon>Pentapetalae</taxon>
        <taxon>asterids</taxon>
        <taxon>campanulids</taxon>
        <taxon>Apiales</taxon>
        <taxon>Apiaceae</taxon>
        <taxon>Apioideae</taxon>
        <taxon>Scandiceae</taxon>
        <taxon>Daucinae</taxon>
        <taxon>Daucus</taxon>
        <taxon>Daucus sect. Daucus</taxon>
    </lineage>
</organism>
<feature type="compositionally biased region" description="Low complexity" evidence="7">
    <location>
        <begin position="2010"/>
        <end position="2019"/>
    </location>
</feature>
<keyword evidence="3" id="KW-0677">Repeat</keyword>
<comment type="similarity">
    <text evidence="1">Belongs to the disease resistance NB-LRR family.</text>
</comment>
<feature type="region of interest" description="Disordered" evidence="7">
    <location>
        <begin position="1691"/>
        <end position="1734"/>
    </location>
</feature>
<dbReference type="Gene3D" id="3.80.10.10">
    <property type="entry name" value="Ribonuclease Inhibitor"/>
    <property type="match status" value="4"/>
</dbReference>
<dbReference type="GO" id="GO:0005524">
    <property type="term" value="F:ATP binding"/>
    <property type="evidence" value="ECO:0007669"/>
    <property type="project" value="UniProtKB-KW"/>
</dbReference>
<dbReference type="Gramene" id="KZN11911">
    <property type="protein sequence ID" value="KZN11911"/>
    <property type="gene ID" value="DCAR_004567"/>
</dbReference>
<evidence type="ECO:0000256" key="1">
    <source>
        <dbReference type="ARBA" id="ARBA00008894"/>
    </source>
</evidence>
<proteinExistence type="inferred from homology"/>
<dbReference type="SMART" id="SM00382">
    <property type="entry name" value="AAA"/>
    <property type="match status" value="2"/>
</dbReference>
<accession>A0A166J8R8</accession>
<reference evidence="9" key="1">
    <citation type="journal article" date="2016" name="Nat. Genet.">
        <title>A high-quality carrot genome assembly provides new insights into carotenoid accumulation and asterid genome evolution.</title>
        <authorList>
            <person name="Iorizzo M."/>
            <person name="Ellison S."/>
            <person name="Senalik D."/>
            <person name="Zeng P."/>
            <person name="Satapoomin P."/>
            <person name="Huang J."/>
            <person name="Bowman M."/>
            <person name="Iovene M."/>
            <person name="Sanseverino W."/>
            <person name="Cavagnaro P."/>
            <person name="Yildiz M."/>
            <person name="Macko-Podgorni A."/>
            <person name="Moranska E."/>
            <person name="Grzebelus E."/>
            <person name="Grzebelus D."/>
            <person name="Ashrafi H."/>
            <person name="Zheng Z."/>
            <person name="Cheng S."/>
            <person name="Spooner D."/>
            <person name="Van Deynze A."/>
            <person name="Simon P."/>
        </authorList>
    </citation>
    <scope>NUCLEOTIDE SEQUENCE [LARGE SCALE GENOMIC DNA]</scope>
    <source>
        <tissue evidence="9">Leaf</tissue>
    </source>
</reference>
<evidence type="ECO:0000256" key="3">
    <source>
        <dbReference type="ARBA" id="ARBA00022737"/>
    </source>
</evidence>
<keyword evidence="2" id="KW-0433">Leucine-rich repeat</keyword>
<dbReference type="Gene3D" id="1.10.8.430">
    <property type="entry name" value="Helical domain of apoptotic protease-activating factors"/>
    <property type="match status" value="2"/>
</dbReference>
<evidence type="ECO:0000256" key="6">
    <source>
        <dbReference type="SAM" id="Coils"/>
    </source>
</evidence>
<feature type="domain" description="AAA+ ATPase" evidence="8">
    <location>
        <begin position="817"/>
        <end position="948"/>
    </location>
</feature>
<dbReference type="Pfam" id="PF23247">
    <property type="entry name" value="LRR_RPS2"/>
    <property type="match status" value="4"/>
</dbReference>
<feature type="compositionally biased region" description="Low complexity" evidence="7">
    <location>
        <begin position="2032"/>
        <end position="2050"/>
    </location>
</feature>
<dbReference type="GO" id="GO:0006952">
    <property type="term" value="P:defense response"/>
    <property type="evidence" value="ECO:0007669"/>
    <property type="project" value="UniProtKB-KW"/>
</dbReference>
<dbReference type="InterPro" id="IPR050905">
    <property type="entry name" value="Plant_NBS-LRR"/>
</dbReference>
<dbReference type="EMBL" id="LNRQ01000001">
    <property type="protein sequence ID" value="KZN11911.1"/>
    <property type="molecule type" value="Genomic_DNA"/>
</dbReference>
<dbReference type="PANTHER" id="PTHR33463:SF198">
    <property type="entry name" value="RPP4C3"/>
    <property type="match status" value="1"/>
</dbReference>
<dbReference type="InterPro" id="IPR002182">
    <property type="entry name" value="NB-ARC"/>
</dbReference>
<dbReference type="PRINTS" id="PR00364">
    <property type="entry name" value="DISEASERSIST"/>
</dbReference>
<dbReference type="InterPro" id="IPR003593">
    <property type="entry name" value="AAA+_ATPase"/>
</dbReference>
<dbReference type="InterPro" id="IPR057135">
    <property type="entry name" value="At4g27190-like_LRR"/>
</dbReference>
<keyword evidence="6" id="KW-0175">Coiled coil</keyword>
<dbReference type="SUPFAM" id="SSF52047">
    <property type="entry name" value="RNI-like"/>
    <property type="match status" value="1"/>
</dbReference>
<sequence length="2059" mass="233091">MVGLSDIPCVGKNVDRISDAAVDALFRGFSYMFSYKNHVQVLETEIQKLDAEMDRMSRKVREEKDNGKMIVDGVSTWQADVEEVKKSAEEILEKYKNRSSWRCIQWMPIPKPVSRSRLGREAAHKAKRVIELSDSANNLLANGIAYGSPAENAPNTVYQTFKSRSDAYDKLWKALVSEGGSTVLGIYGMPGVGKTTMMESLWKEALEKKIFDKVTRADVGNEDLDVFKLQKQIADHLDCHLNPEDDEQHRASQLKKRLTNGEKILIILDDVWKEIPLHRIGISLGDGDSSTHRKILLTSRKKRVCMDNKCLHPVKIAPLGPEEAWQMFRNTVVPDNIYLLPDESLALEVCNQCGGLPLLIHAVGKALQFTSPDVWKDALNQLVMGNFEKIADIDSNVYACVKLSFDRLPDDAKSCLVLCSLYPEDASIYINKLIPLATGSRLVRGGEARIRSMVEILRSSSLLLDSEDHIIKVHDLIRDVARSIAVKDPKYSFSLVRCGSLLPDDVDYHTRKFLRLHLEKNDILFPDGLVCQDLHNLWLQCNKHAQQFLGDFFGMFVNLRFLLIEDMLFSLEPQFSLRPLVNLRTLILDGCEITHVSQTNASFFPENLVALYIWNCDLPRPLNLPILKHLRKLEIQGWRSNNIQMVPNTNVDRISDAAVDALFRGFSYMFSYKNHVQVLETEIQKLDAEMDRMSRKVREEKDNGKMIVDGVSTWQADVEEVKKSAEEILEKYKNRSSWRCIQWMPIPKPVSRSRLGREAAHKAKRVIELSDSANNLLANGIAYGSPAENAPNTVYQTFKSRSDAYDKLWKALVSEGGSTVLGIYGMPGVGKTTMMESLWKEALEKKIFDKVTRADVGNEDLDVFKLQKQIADHLDCHLNPEDDEQHRASQLKKRLTNGEKILIILDDVWKEIPLHRIGISLGDGDSSTHRKILLTSRKKRVCMDNKCLHPVKIAPLGPEEAWQMFRNTVVPDNIYLLPDESLALEVCNQCGGLPLLIHAVGKALQFTSPDVWKDALNQLVMGNFEKIADIDSNVYACVKLSFDRLPDDAKSCLVLCSLYPEDASIYINKLIPLATGSRLVRGGEARIRSMVEILRSSSLLLDSEDHIIKVHDLIRDVARSIAVKDPKYSFSLVRCGSLLPDDVDYHTRKFLRLHLEKNDILFPDGLVCQDLHNLWLQCNKHAQQFLGDFFGMFVNLRFLLIEDMLFSLEPQFSLRPLVNLRTLILDGCEITHVSQTNASFFPENLVALYIWNCDLPRPLNLPILKHLRKLEIQGWRSNNIQMVPNTVSSMPSLQELHIPGGYKIQDDGCGKSLDAVSAPILGEISKLTGLKSLQMFFFSNSEHFQDTNIFGNLLQYNISVGAKPHDRPLIESSVSIKRLIELQGSGLESLKGLIERAEEVSLDCTDIHVGSIYNSNREAFTDLKNLYIRNCNTIEYLARISCGEIQHSRSFANLGVLEIKDCSALKYLFSKSVAKCLVQLQELAIVRCPVMEAILMNEGTSDRDGVISFCKLKFLSIYNIPRLKSFCMQNKDLHSGSTTHNSAISNIQAQPLFDKTVAFPSLEVLTLEGSGDTVYDIWGNSEYDKVGSSFHKLKIISLYWCKKLERVIPLAMSNNLRNLESLTVWNCPGLKNVFQHSSVARDLIHLKKIEIYHCHRLRNVFQHSSMVRDLINLQKLNISHCEMMRVIIDGKEEEEDEAGGEEEEEEAGEEEEEEEEEAGEEKEEAGEEEEEEITDDKHVTIVFPKLTTLHLDGLQCLTSFLCYRSGEANPKLKFQCFKRLKVLKVEKSGCSTLFSFSAFESLGLLQKLEIKGCALLEDIVEDVRSEKHCGTNKRTVTLSRLISVSLKNLPNLKSFFHSGNYECHMPALEVVQVDNCGISTLFTCSVFRTVHQLKELKVYNCELLEDIVEATRGAEPLNTDDRLITTPQLSVVALKDCPNLKNFSSNSSYAFNMPNLSIFFVIGCPQIEYFTSLKTTTPLVSVYSDWHKWVRSPDLNDYIRENCKRKDDSSSSAGEVSNSNQEPETDPVMFGEQQLQETEENAQQQQSSQEHMGSPVVLH</sequence>
<feature type="region of interest" description="Disordered" evidence="7">
    <location>
        <begin position="2004"/>
        <end position="2059"/>
    </location>
</feature>
<dbReference type="SUPFAM" id="SSF52058">
    <property type="entry name" value="L domain-like"/>
    <property type="match status" value="2"/>
</dbReference>
<evidence type="ECO:0000259" key="8">
    <source>
        <dbReference type="SMART" id="SM00382"/>
    </source>
</evidence>
<dbReference type="InterPro" id="IPR027417">
    <property type="entry name" value="P-loop_NTPase"/>
</dbReference>
<evidence type="ECO:0000256" key="5">
    <source>
        <dbReference type="ARBA" id="ARBA00022840"/>
    </source>
</evidence>
<name>A0A166J8R8_DAUCS</name>
<protein>
    <recommendedName>
        <fullName evidence="8">AAA+ ATPase domain-containing protein</fullName>
    </recommendedName>
</protein>
<dbReference type="Gene3D" id="3.40.50.300">
    <property type="entry name" value="P-loop containing nucleotide triphosphate hydrolases"/>
    <property type="match status" value="2"/>
</dbReference>